<dbReference type="GO" id="GO:0004807">
    <property type="term" value="F:triose-phosphate isomerase activity"/>
    <property type="evidence" value="ECO:0007669"/>
    <property type="project" value="InterPro"/>
</dbReference>
<proteinExistence type="predicted"/>
<dbReference type="PROSITE" id="PS51440">
    <property type="entry name" value="TIM_2"/>
    <property type="match status" value="1"/>
</dbReference>
<protein>
    <recommendedName>
        <fullName evidence="4">Triose-phosphate isomerase</fullName>
    </recommendedName>
</protein>
<dbReference type="InterPro" id="IPR000652">
    <property type="entry name" value="Triosephosphate_isomerase"/>
</dbReference>
<dbReference type="InterPro" id="IPR035990">
    <property type="entry name" value="TIM_sf"/>
</dbReference>
<name>A0A2A6FT27_9MICO</name>
<reference evidence="3" key="1">
    <citation type="submission" date="2017-03" db="EMBL/GenBank/DDBJ databases">
        <authorList>
            <person name="Lund M.B."/>
        </authorList>
    </citation>
    <scope>NUCLEOTIDE SEQUENCE [LARGE SCALE GENOMIC DNA]</scope>
</reference>
<organism evidence="2 3">
    <name type="scientific">Candidatus Lumbricidiphila eiseniae</name>
    <dbReference type="NCBI Taxonomy" id="1969409"/>
    <lineage>
        <taxon>Bacteria</taxon>
        <taxon>Bacillati</taxon>
        <taxon>Actinomycetota</taxon>
        <taxon>Actinomycetes</taxon>
        <taxon>Micrococcales</taxon>
        <taxon>Microbacteriaceae</taxon>
        <taxon>Candidatus Lumbricidiphila</taxon>
    </lineage>
</organism>
<sequence>MIPALTAPFFEIGPKNLLRRAELEQLARVAGQASSTYDIAVVLTVPVAMVAPIADLRTGIYVFAQDMQAETMGSSVGRTIAESLFDAGAAGVMLNHDGNPLRDDELARAVHRAQEMNLQTIVCVGTEDAALRYVELDPTAVLLEPPSLIGTADGGERGWIRSSNSAMRAVNAHVLRMHAGGVASPVIAHDIMAAGADGTGSTSGVLTARDPLAAARFFIAAARAGWDKAQSRAAALTDD</sequence>
<evidence type="ECO:0000313" key="3">
    <source>
        <dbReference type="Proteomes" id="UP000219994"/>
    </source>
</evidence>
<dbReference type="SUPFAM" id="SSF51351">
    <property type="entry name" value="Triosephosphate isomerase (TIM)"/>
    <property type="match status" value="1"/>
</dbReference>
<dbReference type="EMBL" id="NAEP01000023">
    <property type="protein sequence ID" value="PDQ36024.1"/>
    <property type="molecule type" value="Genomic_DNA"/>
</dbReference>
<comment type="caution">
    <text evidence="2">The sequence shown here is derived from an EMBL/GenBank/DDBJ whole genome shotgun (WGS) entry which is preliminary data.</text>
</comment>
<evidence type="ECO:0000313" key="2">
    <source>
        <dbReference type="EMBL" id="PDQ36024.1"/>
    </source>
</evidence>
<evidence type="ECO:0000256" key="1">
    <source>
        <dbReference type="ARBA" id="ARBA00023235"/>
    </source>
</evidence>
<gene>
    <name evidence="2" type="ORF">B5766_02460</name>
</gene>
<dbReference type="InterPro" id="IPR013785">
    <property type="entry name" value="Aldolase_TIM"/>
</dbReference>
<dbReference type="Pfam" id="PF00121">
    <property type="entry name" value="TIM"/>
    <property type="match status" value="1"/>
</dbReference>
<dbReference type="AlphaFoldDB" id="A0A2A6FT27"/>
<keyword evidence="1" id="KW-0413">Isomerase</keyword>
<dbReference type="Gene3D" id="3.20.20.70">
    <property type="entry name" value="Aldolase class I"/>
    <property type="match status" value="1"/>
</dbReference>
<evidence type="ECO:0008006" key="4">
    <source>
        <dbReference type="Google" id="ProtNLM"/>
    </source>
</evidence>
<dbReference type="Proteomes" id="UP000219994">
    <property type="component" value="Unassembled WGS sequence"/>
</dbReference>
<accession>A0A2A6FT27</accession>